<feature type="domain" description="Retrovirus-related Pol polyprotein from transposon TNT 1-94-like beta-barrel" evidence="3">
    <location>
        <begin position="308"/>
        <end position="376"/>
    </location>
</feature>
<dbReference type="Proteomes" id="UP001151760">
    <property type="component" value="Unassembled WGS sequence"/>
</dbReference>
<evidence type="ECO:0000259" key="3">
    <source>
        <dbReference type="Pfam" id="PF22936"/>
    </source>
</evidence>
<reference evidence="4" key="1">
    <citation type="journal article" date="2022" name="Int. J. Mol. Sci.">
        <title>Draft Genome of Tanacetum Coccineum: Genomic Comparison of Closely Related Tanacetum-Family Plants.</title>
        <authorList>
            <person name="Yamashiro T."/>
            <person name="Shiraishi A."/>
            <person name="Nakayama K."/>
            <person name="Satake H."/>
        </authorList>
    </citation>
    <scope>NUCLEOTIDE SEQUENCE</scope>
</reference>
<sequence length="376" mass="43287">MNSSTIVSNIHHIRINGLRRQFQLLKVFLKQLQKGIDNDIYSTVDACPNACEMWKAIEKDETRFYKMMNELVRNQCDVTNHQVNVQFLLQLQPEWKRFVTLVKQSQELKTVSYRKLYDILKQHQNEVNEIRAKRQARTANPLALVAQQQPVYHPQNHPTHYTHNSSTKSQQAATRNRGKAIVNSSTPTYEQEPTMVADDDEMSKDKEIDKLMALISLSFKKIYKPTNNNLKTSSNTSTTGVAKVREFSVITCKEYRQDDTDDDSDNQELEAHYMYMAQIQEVTPDPVDNSRPIFDVEPLHKLVEIILFIIDSGCSKHMTGNLKLLTNFEEKFLGTVKFGNDQIAPILGYGDLVQGKVIIKRVYYIEGLNHNLFSVG</sequence>
<comment type="caution">
    <text evidence="4">The sequence shown here is derived from an EMBL/GenBank/DDBJ whole genome shotgun (WGS) entry which is preliminary data.</text>
</comment>
<evidence type="ECO:0000256" key="1">
    <source>
        <dbReference type="SAM" id="Coils"/>
    </source>
</evidence>
<feature type="compositionally biased region" description="Polar residues" evidence="2">
    <location>
        <begin position="182"/>
        <end position="191"/>
    </location>
</feature>
<feature type="coiled-coil region" evidence="1">
    <location>
        <begin position="113"/>
        <end position="140"/>
    </location>
</feature>
<name>A0ABQ5GSN8_9ASTR</name>
<dbReference type="InterPro" id="IPR054722">
    <property type="entry name" value="PolX-like_BBD"/>
</dbReference>
<gene>
    <name evidence="4" type="ORF">Tco_1045238</name>
</gene>
<dbReference type="EMBL" id="BQNB010018809">
    <property type="protein sequence ID" value="GJT78513.1"/>
    <property type="molecule type" value="Genomic_DNA"/>
</dbReference>
<keyword evidence="1" id="KW-0175">Coiled coil</keyword>
<protein>
    <recommendedName>
        <fullName evidence="3">Retrovirus-related Pol polyprotein from transposon TNT 1-94-like beta-barrel domain-containing protein</fullName>
    </recommendedName>
</protein>
<dbReference type="Pfam" id="PF22936">
    <property type="entry name" value="Pol_BBD"/>
    <property type="match status" value="1"/>
</dbReference>
<proteinExistence type="predicted"/>
<accession>A0ABQ5GSN8</accession>
<organism evidence="4 5">
    <name type="scientific">Tanacetum coccineum</name>
    <dbReference type="NCBI Taxonomy" id="301880"/>
    <lineage>
        <taxon>Eukaryota</taxon>
        <taxon>Viridiplantae</taxon>
        <taxon>Streptophyta</taxon>
        <taxon>Embryophyta</taxon>
        <taxon>Tracheophyta</taxon>
        <taxon>Spermatophyta</taxon>
        <taxon>Magnoliopsida</taxon>
        <taxon>eudicotyledons</taxon>
        <taxon>Gunneridae</taxon>
        <taxon>Pentapetalae</taxon>
        <taxon>asterids</taxon>
        <taxon>campanulids</taxon>
        <taxon>Asterales</taxon>
        <taxon>Asteraceae</taxon>
        <taxon>Asteroideae</taxon>
        <taxon>Anthemideae</taxon>
        <taxon>Anthemidinae</taxon>
        <taxon>Tanacetum</taxon>
    </lineage>
</organism>
<evidence type="ECO:0000313" key="4">
    <source>
        <dbReference type="EMBL" id="GJT78513.1"/>
    </source>
</evidence>
<evidence type="ECO:0000313" key="5">
    <source>
        <dbReference type="Proteomes" id="UP001151760"/>
    </source>
</evidence>
<reference evidence="4" key="2">
    <citation type="submission" date="2022-01" db="EMBL/GenBank/DDBJ databases">
        <authorList>
            <person name="Yamashiro T."/>
            <person name="Shiraishi A."/>
            <person name="Satake H."/>
            <person name="Nakayama K."/>
        </authorList>
    </citation>
    <scope>NUCLEOTIDE SEQUENCE</scope>
</reference>
<feature type="compositionally biased region" description="Polar residues" evidence="2">
    <location>
        <begin position="153"/>
        <end position="174"/>
    </location>
</feature>
<feature type="region of interest" description="Disordered" evidence="2">
    <location>
        <begin position="153"/>
        <end position="194"/>
    </location>
</feature>
<keyword evidence="5" id="KW-1185">Reference proteome</keyword>
<evidence type="ECO:0000256" key="2">
    <source>
        <dbReference type="SAM" id="MobiDB-lite"/>
    </source>
</evidence>